<name>A0A061H3P7_9BASI</name>
<dbReference type="CDD" id="cd06257">
    <property type="entry name" value="DnaJ"/>
    <property type="match status" value="1"/>
</dbReference>
<dbReference type="InterPro" id="IPR052763">
    <property type="entry name" value="DnaJ_C4"/>
</dbReference>
<feature type="compositionally biased region" description="Basic and acidic residues" evidence="1">
    <location>
        <begin position="289"/>
        <end position="309"/>
    </location>
</feature>
<evidence type="ECO:0000256" key="1">
    <source>
        <dbReference type="SAM" id="MobiDB-lite"/>
    </source>
</evidence>
<dbReference type="Gene3D" id="1.10.287.110">
    <property type="entry name" value="DnaJ domain"/>
    <property type="match status" value="1"/>
</dbReference>
<dbReference type="GeneID" id="19319688"/>
<evidence type="ECO:0000313" key="4">
    <source>
        <dbReference type="Proteomes" id="UP000053664"/>
    </source>
</evidence>
<dbReference type="SMART" id="SM00271">
    <property type="entry name" value="DnaJ"/>
    <property type="match status" value="1"/>
</dbReference>
<feature type="region of interest" description="Disordered" evidence="1">
    <location>
        <begin position="359"/>
        <end position="405"/>
    </location>
</feature>
<dbReference type="PANTHER" id="PTHR44825:SF1">
    <property type="entry name" value="DNAJ HOMOLOG SUBFAMILY C MEMBER 4"/>
    <property type="match status" value="1"/>
</dbReference>
<dbReference type="InterPro" id="IPR036869">
    <property type="entry name" value="J_dom_sf"/>
</dbReference>
<dbReference type="PRINTS" id="PR00625">
    <property type="entry name" value="JDOMAIN"/>
</dbReference>
<gene>
    <name evidence="3" type="ORF">PFL1_05599</name>
</gene>
<dbReference type="Proteomes" id="UP000053664">
    <property type="component" value="Unassembled WGS sequence"/>
</dbReference>
<evidence type="ECO:0000313" key="3">
    <source>
        <dbReference type="EMBL" id="EPQ26964.1"/>
    </source>
</evidence>
<feature type="region of interest" description="Disordered" evidence="1">
    <location>
        <begin position="1"/>
        <end position="66"/>
    </location>
</feature>
<protein>
    <recommendedName>
        <fullName evidence="2">J domain-containing protein</fullName>
    </recommendedName>
</protein>
<dbReference type="Pfam" id="PF00226">
    <property type="entry name" value="DnaJ"/>
    <property type="match status" value="1"/>
</dbReference>
<dbReference type="KEGG" id="pfp:PFL1_05599"/>
<proteinExistence type="predicted"/>
<dbReference type="EMBL" id="KE361642">
    <property type="protein sequence ID" value="EPQ26964.1"/>
    <property type="molecule type" value="Genomic_DNA"/>
</dbReference>
<feature type="domain" description="J" evidence="2">
    <location>
        <begin position="87"/>
        <end position="152"/>
    </location>
</feature>
<dbReference type="RefSeq" id="XP_007881325.1">
    <property type="nucleotide sequence ID" value="XM_007883134.1"/>
</dbReference>
<dbReference type="HOGENOM" id="CLU_650737_0_0_1"/>
<reference evidence="3 4" key="1">
    <citation type="journal article" date="2013" name="Plant Cell">
        <title>The transition from a phytopathogenic smut ancestor to an anamorphic biocontrol agent deciphered by comparative whole-genome analysis.</title>
        <authorList>
            <person name="Lefebvre F."/>
            <person name="Joly D.L."/>
            <person name="Labbe C."/>
            <person name="Teichmann B."/>
            <person name="Linning R."/>
            <person name="Belzile F."/>
            <person name="Bakkeren G."/>
            <person name="Belanger R.R."/>
        </authorList>
    </citation>
    <scope>NUCLEOTIDE SEQUENCE [LARGE SCALE GENOMIC DNA]</scope>
    <source>
        <strain evidence="3 4">PF-1</strain>
    </source>
</reference>
<evidence type="ECO:0000259" key="2">
    <source>
        <dbReference type="PROSITE" id="PS50076"/>
    </source>
</evidence>
<organism evidence="3 4">
    <name type="scientific">Pseudozyma flocculosa PF-1</name>
    <dbReference type="NCBI Taxonomy" id="1277687"/>
    <lineage>
        <taxon>Eukaryota</taxon>
        <taxon>Fungi</taxon>
        <taxon>Dikarya</taxon>
        <taxon>Basidiomycota</taxon>
        <taxon>Ustilaginomycotina</taxon>
        <taxon>Ustilaginomycetes</taxon>
        <taxon>Ustilaginales</taxon>
        <taxon>Ustilaginaceae</taxon>
        <taxon>Pseudozyma</taxon>
    </lineage>
</organism>
<dbReference type="eggNOG" id="ENOG502SQZE">
    <property type="taxonomic scope" value="Eukaryota"/>
</dbReference>
<dbReference type="AlphaFoldDB" id="A0A061H3P7"/>
<sequence>MFVASSLYRYATAKPEAPSESPQPNRTNRVKRRPAHAGRPLSPPPSYASVTGEKASGTETHHDDVDHLSDEMRAKIAVLDAITAEEDLYKVLNVHRSAKPEEIRRAFLNRSRICHPDKFPSYPASTIAFQKVALAYETLSKPSSRRMYDVSGRSDFAAAVNNAEDGVYGSDPGDFGDETLNNVLYTIMCEFLEGDFDKLKALIQAMNRGDNGVQVDSDAFLRKIHDKLLAGRRYLRVVHLELIRLYEIQQHLRSLSYLDVFGRLRLTIQLARVTLSIPMAIDQAMKTSGDGHEEGASGPGRDADADVDVHPPSGTESSDDDDEYDVDEDREQFFGIAVDDREAEVERVDRRAARRAARAKRRAREAARRQNLEAGHQRRRTTSTASASAPSPSPSSTEDAVQQRGLLGPATGKLLLNVIKVLEASESWVPGQSGRSHDPDQ</sequence>
<feature type="compositionally biased region" description="Acidic residues" evidence="1">
    <location>
        <begin position="317"/>
        <end position="326"/>
    </location>
</feature>
<dbReference type="InterPro" id="IPR001623">
    <property type="entry name" value="DnaJ_domain"/>
</dbReference>
<dbReference type="PANTHER" id="PTHR44825">
    <property type="match status" value="1"/>
</dbReference>
<dbReference type="OrthoDB" id="259708at2759"/>
<feature type="compositionally biased region" description="Low complexity" evidence="1">
    <location>
        <begin position="382"/>
        <end position="397"/>
    </location>
</feature>
<dbReference type="SUPFAM" id="SSF46565">
    <property type="entry name" value="Chaperone J-domain"/>
    <property type="match status" value="1"/>
</dbReference>
<dbReference type="PROSITE" id="PS50076">
    <property type="entry name" value="DNAJ_2"/>
    <property type="match status" value="1"/>
</dbReference>
<accession>A0A061H3P7</accession>
<feature type="region of interest" description="Disordered" evidence="1">
    <location>
        <begin position="287"/>
        <end position="326"/>
    </location>
</feature>